<dbReference type="GO" id="GO:0016020">
    <property type="term" value="C:membrane"/>
    <property type="evidence" value="ECO:0007669"/>
    <property type="project" value="UniProtKB-SubCell"/>
</dbReference>
<reference evidence="6" key="1">
    <citation type="submission" date="2021-05" db="EMBL/GenBank/DDBJ databases">
        <authorList>
            <person name="Pietrasiak N."/>
            <person name="Ward R."/>
            <person name="Stajich J.E."/>
            <person name="Kurbessoian T."/>
        </authorList>
    </citation>
    <scope>NUCLEOTIDE SEQUENCE</scope>
    <source>
        <strain evidence="6">CPER-KK1</strain>
    </source>
</reference>
<evidence type="ECO:0000256" key="5">
    <source>
        <dbReference type="SAM" id="Coils"/>
    </source>
</evidence>
<evidence type="ECO:0000256" key="2">
    <source>
        <dbReference type="ARBA" id="ARBA00022692"/>
    </source>
</evidence>
<comment type="subcellular location">
    <subcellularLocation>
        <location evidence="1">Membrane</location>
        <topology evidence="1">Multi-pass membrane protein</topology>
    </subcellularLocation>
</comment>
<keyword evidence="3" id="KW-1133">Transmembrane helix</keyword>
<protein>
    <submittedName>
        <fullName evidence="6">DUF697 domain-containing protein</fullName>
    </submittedName>
</protein>
<dbReference type="EMBL" id="JAHHIF010000086">
    <property type="protein sequence ID" value="MBW4549204.1"/>
    <property type="molecule type" value="Genomic_DNA"/>
</dbReference>
<evidence type="ECO:0000256" key="1">
    <source>
        <dbReference type="ARBA" id="ARBA00004141"/>
    </source>
</evidence>
<evidence type="ECO:0000313" key="7">
    <source>
        <dbReference type="Proteomes" id="UP000753908"/>
    </source>
</evidence>
<evidence type="ECO:0000256" key="3">
    <source>
        <dbReference type="ARBA" id="ARBA00022989"/>
    </source>
</evidence>
<organism evidence="6 7">
    <name type="scientific">Symplocastrum torsivum CPER-KK1</name>
    <dbReference type="NCBI Taxonomy" id="450513"/>
    <lineage>
        <taxon>Bacteria</taxon>
        <taxon>Bacillati</taxon>
        <taxon>Cyanobacteriota</taxon>
        <taxon>Cyanophyceae</taxon>
        <taxon>Oscillatoriophycideae</taxon>
        <taxon>Oscillatoriales</taxon>
        <taxon>Microcoleaceae</taxon>
        <taxon>Symplocastrum</taxon>
    </lineage>
</organism>
<accession>A0A951PUN0</accession>
<proteinExistence type="predicted"/>
<dbReference type="Proteomes" id="UP000753908">
    <property type="component" value="Unassembled WGS sequence"/>
</dbReference>
<evidence type="ECO:0000256" key="4">
    <source>
        <dbReference type="ARBA" id="ARBA00023136"/>
    </source>
</evidence>
<dbReference type="SUPFAM" id="SSF52540">
    <property type="entry name" value="P-loop containing nucleoside triphosphate hydrolases"/>
    <property type="match status" value="1"/>
</dbReference>
<dbReference type="Gene3D" id="3.40.50.300">
    <property type="entry name" value="P-loop containing nucleotide triphosphate hydrolases"/>
    <property type="match status" value="1"/>
</dbReference>
<feature type="coiled-coil region" evidence="5">
    <location>
        <begin position="70"/>
        <end position="117"/>
    </location>
</feature>
<reference evidence="6" key="2">
    <citation type="journal article" date="2022" name="Microbiol. Resour. Announc.">
        <title>Metagenome Sequencing to Explore Phylogenomics of Terrestrial Cyanobacteria.</title>
        <authorList>
            <person name="Ward R.D."/>
            <person name="Stajich J.E."/>
            <person name="Johansen J.R."/>
            <person name="Huntemann M."/>
            <person name="Clum A."/>
            <person name="Foster B."/>
            <person name="Foster B."/>
            <person name="Roux S."/>
            <person name="Palaniappan K."/>
            <person name="Varghese N."/>
            <person name="Mukherjee S."/>
            <person name="Reddy T.B.K."/>
            <person name="Daum C."/>
            <person name="Copeland A."/>
            <person name="Chen I.A."/>
            <person name="Ivanova N.N."/>
            <person name="Kyrpides N.C."/>
            <person name="Shapiro N."/>
            <person name="Eloe-Fadrosh E.A."/>
            <person name="Pietrasiak N."/>
        </authorList>
    </citation>
    <scope>NUCLEOTIDE SEQUENCE</scope>
    <source>
        <strain evidence="6">CPER-KK1</strain>
    </source>
</reference>
<sequence>MAVKLRQPILVGGVSLSFLLWLLQSWHHSVGQVGEFGVLGVMALGAGFWLFQQKNSKEIDFSRESVPLNRETVEKAIASCETLINHLETEAGNPETISQLRQQVTQLTTQLNRQELQIAVTGGKSVGKTAVVQVLESIWSKQPQRLTLKETPALFINTDGDVTAESLAKEVALASDLVLFVTAGDLTDTELQSLRQLRATNQRILLVFNKQDQYLPTERATVLQQLRQRMTGLLGAEDVVAIASSPASVKVRQHQPDGSVQEWMEPQSPDLTLLSGRLSQLVAQGGQQLVWATTNRAVVALKTEVKTELNKVRRDRALPLIEKYQWIAAAAAFANPVPALDILATAAISAQLVKDLGEIYQQKFSLSQAQSAAKTLGTLMLKLGLVELSTQTVGSILKSHVVTYVAGGAVQGVSAAYLTRLAGLSLIEYFQEQEISQTTATGQPFNIERLGQKLQSVFQQNQRVAFLQGFVKQAVGHLAPKSPQPELTGSETGATAA</sequence>
<keyword evidence="2" id="KW-0812">Transmembrane</keyword>
<keyword evidence="5" id="KW-0175">Coiled coil</keyword>
<dbReference type="AlphaFoldDB" id="A0A951PUN0"/>
<dbReference type="InterPro" id="IPR027417">
    <property type="entry name" value="P-loop_NTPase"/>
</dbReference>
<dbReference type="Pfam" id="PF05128">
    <property type="entry name" value="DUF697"/>
    <property type="match status" value="1"/>
</dbReference>
<keyword evidence="4" id="KW-0472">Membrane</keyword>
<comment type="caution">
    <text evidence="6">The sequence shown here is derived from an EMBL/GenBank/DDBJ whole genome shotgun (WGS) entry which is preliminary data.</text>
</comment>
<evidence type="ECO:0000313" key="6">
    <source>
        <dbReference type="EMBL" id="MBW4549204.1"/>
    </source>
</evidence>
<name>A0A951PUN0_9CYAN</name>
<gene>
    <name evidence="6" type="ORF">KME25_33085</name>
</gene>
<dbReference type="InterPro" id="IPR021147">
    <property type="entry name" value="DUF697"/>
</dbReference>